<evidence type="ECO:0000313" key="2">
    <source>
        <dbReference type="Proteomes" id="UP000654401"/>
    </source>
</evidence>
<organism evidence="1 2">
    <name type="scientific">Candidatus Thiopontia autotrophica</name>
    <dbReference type="NCBI Taxonomy" id="2841688"/>
    <lineage>
        <taxon>Bacteria</taxon>
        <taxon>Pseudomonadati</taxon>
        <taxon>Pseudomonadota</taxon>
        <taxon>Gammaproteobacteria</taxon>
        <taxon>Candidatus Thiopontia</taxon>
    </lineage>
</organism>
<sequence>MAFMRIAHKWHKDDKHEISELAGSLSYNCWKFSLKMVRNLQDEKFYFTSKSQGLEVMTEMLIFLIQITDRLVYDSMEPDIRGQFIGAMAYRLLDIVEDNYADLPEQGPDRTDLVGLINERAADYAEFSFGDDGPSYHFIRYFGERVGAIMGDDQDNRWVIDQIMEIEVPDAIEALKKSIEGIVGVELN</sequence>
<accession>A0A8J6PBU6</accession>
<dbReference type="AlphaFoldDB" id="A0A8J6PBU6"/>
<gene>
    <name evidence="1" type="ORF">H8D24_08000</name>
</gene>
<protein>
    <submittedName>
        <fullName evidence="1">Uncharacterized protein</fullName>
    </submittedName>
</protein>
<name>A0A8J6PBU6_9GAMM</name>
<evidence type="ECO:0000313" key="1">
    <source>
        <dbReference type="EMBL" id="MBC8520326.1"/>
    </source>
</evidence>
<dbReference type="EMBL" id="JACNFK010000038">
    <property type="protein sequence ID" value="MBC8520326.1"/>
    <property type="molecule type" value="Genomic_DNA"/>
</dbReference>
<comment type="caution">
    <text evidence="1">The sequence shown here is derived from an EMBL/GenBank/DDBJ whole genome shotgun (WGS) entry which is preliminary data.</text>
</comment>
<proteinExistence type="predicted"/>
<reference evidence="1 2" key="1">
    <citation type="submission" date="2020-08" db="EMBL/GenBank/DDBJ databases">
        <title>Bridging the membrane lipid divide: bacteria of the FCB group superphylum have the potential to synthesize archaeal ether lipids.</title>
        <authorList>
            <person name="Villanueva L."/>
            <person name="Von Meijenfeldt F.A.B."/>
            <person name="Westbye A.B."/>
            <person name="Yadav S."/>
            <person name="Hopmans E.C."/>
            <person name="Dutilh B.E."/>
            <person name="Sinninghe Damste J.S."/>
        </authorList>
    </citation>
    <scope>NUCLEOTIDE SEQUENCE [LARGE SCALE GENOMIC DNA]</scope>
    <source>
        <strain evidence="1">NIOZ-UU100</strain>
    </source>
</reference>
<dbReference type="Proteomes" id="UP000654401">
    <property type="component" value="Unassembled WGS sequence"/>
</dbReference>